<evidence type="ECO:0000313" key="2">
    <source>
        <dbReference type="Proteomes" id="UP000095023"/>
    </source>
</evidence>
<dbReference type="EMBL" id="KV453842">
    <property type="protein sequence ID" value="ODV90929.1"/>
    <property type="molecule type" value="Genomic_DNA"/>
</dbReference>
<evidence type="ECO:0000313" key="1">
    <source>
        <dbReference type="EMBL" id="ODV90929.1"/>
    </source>
</evidence>
<name>A0A1E4TGS6_9ASCO</name>
<gene>
    <name evidence="1" type="ORF">CANCADRAFT_2646</name>
</gene>
<dbReference type="Proteomes" id="UP000095023">
    <property type="component" value="Unassembled WGS sequence"/>
</dbReference>
<organism evidence="1 2">
    <name type="scientific">Tortispora caseinolytica NRRL Y-17796</name>
    <dbReference type="NCBI Taxonomy" id="767744"/>
    <lineage>
        <taxon>Eukaryota</taxon>
        <taxon>Fungi</taxon>
        <taxon>Dikarya</taxon>
        <taxon>Ascomycota</taxon>
        <taxon>Saccharomycotina</taxon>
        <taxon>Trigonopsidomycetes</taxon>
        <taxon>Trigonopsidales</taxon>
        <taxon>Trigonopsidaceae</taxon>
        <taxon>Tortispora</taxon>
    </lineage>
</organism>
<keyword evidence="2" id="KW-1185">Reference proteome</keyword>
<sequence length="195" mass="22070">MNADDLYSTERSSDCDLEVLTVDIGRVNRMLRSQIKNTDIANTRSVNYWLTKHDLRVLEQYQISVIDDHPQIIADPVEAPSSPPFDFFLIPESHAHNNDTFNEINEFVSLSPIPTLISSSGSAQKSTPLTHITSPDFIDIKSPSSTEIKPQELIDVKSDSSADVVVIRSKSPLLYDEQLPRLKSLRKRKRIAYYP</sequence>
<protein>
    <submittedName>
        <fullName evidence="1">Uncharacterized protein</fullName>
    </submittedName>
</protein>
<reference evidence="2" key="1">
    <citation type="submission" date="2016-02" db="EMBL/GenBank/DDBJ databases">
        <title>Comparative genomics of biotechnologically important yeasts.</title>
        <authorList>
            <consortium name="DOE Joint Genome Institute"/>
            <person name="Riley R."/>
            <person name="Haridas S."/>
            <person name="Wolfe K.H."/>
            <person name="Lopes M.R."/>
            <person name="Hittinger C.T."/>
            <person name="Goker M."/>
            <person name="Salamov A."/>
            <person name="Wisecaver J."/>
            <person name="Long T.M."/>
            <person name="Aerts A.L."/>
            <person name="Barry K."/>
            <person name="Choi C."/>
            <person name="Clum A."/>
            <person name="Coughlan A.Y."/>
            <person name="Deshpande S."/>
            <person name="Douglass A.P."/>
            <person name="Hanson S.J."/>
            <person name="Klenk H.-P."/>
            <person name="Labutti K."/>
            <person name="Lapidus A."/>
            <person name="Lindquist E."/>
            <person name="Lipzen A."/>
            <person name="Meier-Kolthoff J.P."/>
            <person name="Ohm R.A."/>
            <person name="Otillar R.P."/>
            <person name="Pangilinan J."/>
            <person name="Peng Y."/>
            <person name="Rokas A."/>
            <person name="Rosa C.A."/>
            <person name="Scheuner C."/>
            <person name="Sibirny A.A."/>
            <person name="Slot J.C."/>
            <person name="Stielow J.B."/>
            <person name="Sun H."/>
            <person name="Kurtzman C.P."/>
            <person name="Blackwell M."/>
            <person name="Jeffries T.W."/>
            <person name="Grigoriev I.V."/>
        </authorList>
    </citation>
    <scope>NUCLEOTIDE SEQUENCE [LARGE SCALE GENOMIC DNA]</scope>
    <source>
        <strain evidence="2">NRRL Y-17796</strain>
    </source>
</reference>
<accession>A0A1E4TGS6</accession>
<proteinExistence type="predicted"/>
<dbReference type="AlphaFoldDB" id="A0A1E4TGS6"/>